<dbReference type="EMBL" id="CAADFJ010000023">
    <property type="protein sequence ID" value="VFJ98607.1"/>
    <property type="molecule type" value="Genomic_DNA"/>
</dbReference>
<dbReference type="SUPFAM" id="SSF53300">
    <property type="entry name" value="vWA-like"/>
    <property type="match status" value="1"/>
</dbReference>
<dbReference type="EMBL" id="CAADFI010000024">
    <property type="protein sequence ID" value="VFJ92019.1"/>
    <property type="molecule type" value="Genomic_DNA"/>
</dbReference>
<feature type="transmembrane region" description="Helical" evidence="1">
    <location>
        <begin position="518"/>
        <end position="544"/>
    </location>
</feature>
<evidence type="ECO:0000313" key="2">
    <source>
        <dbReference type="EMBL" id="VFJ91012.1"/>
    </source>
</evidence>
<evidence type="ECO:0000313" key="4">
    <source>
        <dbReference type="EMBL" id="VFJ98607.1"/>
    </source>
</evidence>
<sequence length="662" mass="76048">MGVLRWVWEKIKWLWRGIWRAFGQIIAWAASGTGITVFSIVVAVWLSIATNEEAIRSPKEMWSLPCKRLFSDEYFNKDKYLSDKSSEAPGFWKGIGKGIGELLCRPISKSSDNESEHLLSDIINPSDTYYQREKKEGTSQEPNVTHVFILDVSGSTSGKVDVPSWYKEAEKHLEGFGIKKKSIANRQIDRFELAKTYLNRLLASFVTANDKEPIGNMAFAVWPLGDAENTVDPLFPKQGADYAYIKKVIHTIDGLSAKDRNTEFSRTLDAILDRYKFEHVDPDKDLPPSFIVTIISDFFDDPKDKDFKQNRLKEAVEELAVRNIVLNAVVLEEGQIKTKTYFPMVDQVEKAFRAEAFEKMYLLNEYSEAGLLDEYYGRMLYPFERIMDPLYFYYEEAEPIDFTNDIKIRIDFGEGPPKQKDAAMFGVRLPMIHKSGTQEVRLLARIRKNNGEYSREKGSTRWLTSHSYFFSKLGNGNVLEISPYRLSSNDYLLLELVDQSRGKRFLFNVYPKKILSEFVAWLLVGLLSIVILFFPVLVLLRCIFLIGKHRRPPSSTTPRHLSGQWFSRDFSMEWRFGRGEVDIEEKSGEKVSVPYEAGASGVGFKIPETACREIADNIPSFRDLEATRGACVEFEYLNKDHMLATWRQGGGNRFSAVRRKLR</sequence>
<keyword evidence="1" id="KW-1133">Transmembrane helix</keyword>
<keyword evidence="1" id="KW-0812">Transmembrane</keyword>
<protein>
    <recommendedName>
        <fullName evidence="5">VWFA domain-containing protein</fullName>
    </recommendedName>
</protein>
<keyword evidence="1" id="KW-0472">Membrane</keyword>
<evidence type="ECO:0008006" key="5">
    <source>
        <dbReference type="Google" id="ProtNLM"/>
    </source>
</evidence>
<evidence type="ECO:0000256" key="1">
    <source>
        <dbReference type="SAM" id="Phobius"/>
    </source>
</evidence>
<evidence type="ECO:0000313" key="3">
    <source>
        <dbReference type="EMBL" id="VFJ92019.1"/>
    </source>
</evidence>
<dbReference type="AlphaFoldDB" id="A0A450UEX6"/>
<organism evidence="2">
    <name type="scientific">Candidatus Kentrum eta</name>
    <dbReference type="NCBI Taxonomy" id="2126337"/>
    <lineage>
        <taxon>Bacteria</taxon>
        <taxon>Pseudomonadati</taxon>
        <taxon>Pseudomonadota</taxon>
        <taxon>Gammaproteobacteria</taxon>
        <taxon>Candidatus Kentrum</taxon>
    </lineage>
</organism>
<reference evidence="2" key="1">
    <citation type="submission" date="2019-02" db="EMBL/GenBank/DDBJ databases">
        <authorList>
            <person name="Gruber-Vodicka R. H."/>
            <person name="Seah K. B. B."/>
        </authorList>
    </citation>
    <scope>NUCLEOTIDE SEQUENCE</scope>
    <source>
        <strain evidence="4">BECK_SA2B12</strain>
        <strain evidence="2">BECK_SA2B15</strain>
        <strain evidence="3">BECK_SA2B20</strain>
    </source>
</reference>
<proteinExistence type="predicted"/>
<dbReference type="InterPro" id="IPR036465">
    <property type="entry name" value="vWFA_dom_sf"/>
</dbReference>
<name>A0A450UEX6_9GAMM</name>
<gene>
    <name evidence="2" type="ORF">BECKH772A_GA0070896_100269</name>
    <name evidence="3" type="ORF">BECKH772B_GA0070898_100249</name>
    <name evidence="4" type="ORF">BECKH772C_GA0070978_100239</name>
</gene>
<feature type="transmembrane region" description="Helical" evidence="1">
    <location>
        <begin position="21"/>
        <end position="48"/>
    </location>
</feature>
<dbReference type="Gene3D" id="3.40.50.410">
    <property type="entry name" value="von Willebrand factor, type A domain"/>
    <property type="match status" value="1"/>
</dbReference>
<dbReference type="EMBL" id="CAADFG010000026">
    <property type="protein sequence ID" value="VFJ91012.1"/>
    <property type="molecule type" value="Genomic_DNA"/>
</dbReference>
<accession>A0A450UEX6</accession>